<sequence>MDFKEFGLYYNAEADRQEYQERVQRLINTLDFDKLAVIRNKSLSELTEDDLATIGFLPHPSQDFAKLYYFSDLDNIKIYVTIEDGAYSIRRYRLQLDKTLSTTAELIDVALIGWKLKMK</sequence>
<dbReference type="RefSeq" id="WP_341835603.1">
    <property type="nucleotide sequence ID" value="NZ_CP149822.1"/>
</dbReference>
<proteinExistence type="predicted"/>
<gene>
    <name evidence="1" type="ORF">WJU16_22500</name>
</gene>
<dbReference type="EMBL" id="CP149822">
    <property type="protein sequence ID" value="WZN40738.1"/>
    <property type="molecule type" value="Genomic_DNA"/>
</dbReference>
<dbReference type="Proteomes" id="UP001485459">
    <property type="component" value="Chromosome"/>
</dbReference>
<accession>A0ABZ2YLW5</accession>
<organism evidence="1 2">
    <name type="scientific">Chitinophaga pollutisoli</name>
    <dbReference type="NCBI Taxonomy" id="3133966"/>
    <lineage>
        <taxon>Bacteria</taxon>
        <taxon>Pseudomonadati</taxon>
        <taxon>Bacteroidota</taxon>
        <taxon>Chitinophagia</taxon>
        <taxon>Chitinophagales</taxon>
        <taxon>Chitinophagaceae</taxon>
        <taxon>Chitinophaga</taxon>
    </lineage>
</organism>
<evidence type="ECO:0000313" key="1">
    <source>
        <dbReference type="EMBL" id="WZN40738.1"/>
    </source>
</evidence>
<evidence type="ECO:0000313" key="2">
    <source>
        <dbReference type="Proteomes" id="UP001485459"/>
    </source>
</evidence>
<name>A0ABZ2YLW5_9BACT</name>
<keyword evidence="2" id="KW-1185">Reference proteome</keyword>
<reference evidence="2" key="1">
    <citation type="submission" date="2024-03" db="EMBL/GenBank/DDBJ databases">
        <title>Chitinophaga horti sp. nov., isolated from garden soil.</title>
        <authorList>
            <person name="Lee D.S."/>
            <person name="Han D.M."/>
            <person name="Baek J.H."/>
            <person name="Choi D.G."/>
            <person name="Jeon J.H."/>
            <person name="Jeon C.O."/>
        </authorList>
    </citation>
    <scope>NUCLEOTIDE SEQUENCE [LARGE SCALE GENOMIC DNA]</scope>
    <source>
        <strain evidence="2">GPA1</strain>
    </source>
</reference>
<protein>
    <submittedName>
        <fullName evidence="1">Uncharacterized protein</fullName>
    </submittedName>
</protein>